<reference evidence="4" key="1">
    <citation type="journal article" date="2020" name="Nature">
        <title>Giant virus diversity and host interactions through global metagenomics.</title>
        <authorList>
            <person name="Schulz F."/>
            <person name="Roux S."/>
            <person name="Paez-Espino D."/>
            <person name="Jungbluth S."/>
            <person name="Walsh D.A."/>
            <person name="Denef V.J."/>
            <person name="McMahon K.D."/>
            <person name="Konstantinidis K.T."/>
            <person name="Eloe-Fadrosh E.A."/>
            <person name="Kyrpides N.C."/>
            <person name="Woyke T."/>
        </authorList>
    </citation>
    <scope>NUCLEOTIDE SEQUENCE</scope>
    <source>
        <strain evidence="4">GVMAG-M-3300010160-60</strain>
    </source>
</reference>
<dbReference type="PANTHER" id="PTHR11618:SF13">
    <property type="entry name" value="TRANSCRIPTION INITIATION FACTOR IIB"/>
    <property type="match status" value="1"/>
</dbReference>
<feature type="domain" description="Transcription factor TFIIB cyclin-like" evidence="3">
    <location>
        <begin position="140"/>
        <end position="231"/>
    </location>
</feature>
<dbReference type="GO" id="GO:0097550">
    <property type="term" value="C:transcription preinitiation complex"/>
    <property type="evidence" value="ECO:0007669"/>
    <property type="project" value="TreeGrafter"/>
</dbReference>
<dbReference type="GO" id="GO:0005634">
    <property type="term" value="C:nucleus"/>
    <property type="evidence" value="ECO:0007669"/>
    <property type="project" value="TreeGrafter"/>
</dbReference>
<keyword evidence="1" id="KW-0805">Transcription regulation</keyword>
<dbReference type="EMBL" id="MN739132">
    <property type="protein sequence ID" value="QHS90310.1"/>
    <property type="molecule type" value="Genomic_DNA"/>
</dbReference>
<evidence type="ECO:0000259" key="3">
    <source>
        <dbReference type="Pfam" id="PF00382"/>
    </source>
</evidence>
<dbReference type="SUPFAM" id="SSF47954">
    <property type="entry name" value="Cyclin-like"/>
    <property type="match status" value="2"/>
</dbReference>
<dbReference type="InterPro" id="IPR000812">
    <property type="entry name" value="TFIIB"/>
</dbReference>
<dbReference type="InterPro" id="IPR036915">
    <property type="entry name" value="Cyclin-like_sf"/>
</dbReference>
<evidence type="ECO:0000256" key="2">
    <source>
        <dbReference type="ARBA" id="ARBA00023163"/>
    </source>
</evidence>
<dbReference type="GO" id="GO:0017025">
    <property type="term" value="F:TBP-class protein binding"/>
    <property type="evidence" value="ECO:0007669"/>
    <property type="project" value="InterPro"/>
</dbReference>
<dbReference type="Pfam" id="PF00382">
    <property type="entry name" value="TFIIB"/>
    <property type="match status" value="1"/>
</dbReference>
<evidence type="ECO:0000313" key="4">
    <source>
        <dbReference type="EMBL" id="QHS90310.1"/>
    </source>
</evidence>
<evidence type="ECO:0000256" key="1">
    <source>
        <dbReference type="ARBA" id="ARBA00023015"/>
    </source>
</evidence>
<keyword evidence="2" id="KW-0804">Transcription</keyword>
<dbReference type="PRINTS" id="PR00685">
    <property type="entry name" value="TIFACTORIIB"/>
</dbReference>
<accession>A0A6C0BE18</accession>
<proteinExistence type="predicted"/>
<protein>
    <recommendedName>
        <fullName evidence="3">Transcription factor TFIIB cyclin-like domain-containing protein</fullName>
    </recommendedName>
</protein>
<dbReference type="PANTHER" id="PTHR11618">
    <property type="entry name" value="TRANSCRIPTION INITIATION FACTOR IIB-RELATED"/>
    <property type="match status" value="1"/>
</dbReference>
<dbReference type="Gene3D" id="1.10.472.170">
    <property type="match status" value="1"/>
</dbReference>
<dbReference type="AlphaFoldDB" id="A0A6C0BE18"/>
<dbReference type="InterPro" id="IPR013150">
    <property type="entry name" value="TFIIB_cyclin"/>
</dbReference>
<dbReference type="GO" id="GO:0070897">
    <property type="term" value="P:transcription preinitiation complex assembly"/>
    <property type="evidence" value="ECO:0007669"/>
    <property type="project" value="InterPro"/>
</dbReference>
<sequence length="383" mass="43788">MKNISYNTLFILYYKNTQMIRAKRLELEIMSKLKLEEYMYLDNDLKKDGLCSECHTIQTKIEDYARGIIICPCGQVSDYIFDDKHDKKNEENETFQGSSFNPLLQQSSLGSNLLNANKSVRTLQMWNSMPYKERSDNIMFKEIQGVCDKYNVVKKIGDDAKILCKKLSNSNHTKGKNKGKPIITRGFNRAGIVAACLYIACRRNDDTRNVKEIATYFQINDKDVNRGIKNLTAILEDDDIIKEIGSSKIIHFINRKCTTLGIKMKDASFATKIATNIEKLNIGSNHTTFSLAAASILLMVEINGLKDITKTKISEVFCELTDITIGKTYAHIKKYKTILIDDTKVDDILKNINNKKKKTIISQEVYDKMIQFDIDTSPYIIKN</sequence>
<name>A0A6C0BE18_9ZZZZ</name>
<organism evidence="4">
    <name type="scientific">viral metagenome</name>
    <dbReference type="NCBI Taxonomy" id="1070528"/>
    <lineage>
        <taxon>unclassified sequences</taxon>
        <taxon>metagenomes</taxon>
        <taxon>organismal metagenomes</taxon>
    </lineage>
</organism>
<dbReference type="Gene3D" id="1.10.472.10">
    <property type="entry name" value="Cyclin-like"/>
    <property type="match status" value="1"/>
</dbReference>